<protein>
    <recommendedName>
        <fullName evidence="2">RING-type E3 ubiquitin transferase</fullName>
        <ecNumber evidence="2">2.3.2.27</ecNumber>
    </recommendedName>
</protein>
<dbReference type="GO" id="GO:0061630">
    <property type="term" value="F:ubiquitin protein ligase activity"/>
    <property type="evidence" value="ECO:0007669"/>
    <property type="project" value="UniProtKB-EC"/>
</dbReference>
<keyword evidence="6" id="KW-0833">Ubl conjugation pathway</keyword>
<dbReference type="PANTHER" id="PTHR46463:SF86">
    <property type="entry name" value="RING-TYPE DOMAIN-CONTAINING PROTEIN"/>
    <property type="match status" value="1"/>
</dbReference>
<evidence type="ECO:0000256" key="5">
    <source>
        <dbReference type="ARBA" id="ARBA00022771"/>
    </source>
</evidence>
<keyword evidence="3" id="KW-0808">Transferase</keyword>
<evidence type="ECO:0000256" key="1">
    <source>
        <dbReference type="ARBA" id="ARBA00000900"/>
    </source>
</evidence>
<dbReference type="InterPro" id="IPR001841">
    <property type="entry name" value="Znf_RING"/>
</dbReference>
<evidence type="ECO:0000256" key="8">
    <source>
        <dbReference type="PROSITE-ProRule" id="PRU00175"/>
    </source>
</evidence>
<dbReference type="Pfam" id="PF13639">
    <property type="entry name" value="zf-RING_2"/>
    <property type="match status" value="1"/>
</dbReference>
<evidence type="ECO:0000256" key="6">
    <source>
        <dbReference type="ARBA" id="ARBA00022786"/>
    </source>
</evidence>
<evidence type="ECO:0000259" key="9">
    <source>
        <dbReference type="PROSITE" id="PS50089"/>
    </source>
</evidence>
<keyword evidence="4" id="KW-0479">Metal-binding</keyword>
<evidence type="ECO:0000313" key="11">
    <source>
        <dbReference type="Proteomes" id="UP001604336"/>
    </source>
</evidence>
<dbReference type="SMART" id="SM00184">
    <property type="entry name" value="RING"/>
    <property type="match status" value="1"/>
</dbReference>
<dbReference type="Gene3D" id="3.30.40.10">
    <property type="entry name" value="Zinc/RING finger domain, C3HC4 (zinc finger)"/>
    <property type="match status" value="1"/>
</dbReference>
<dbReference type="AlphaFoldDB" id="A0ABD1P1Q1"/>
<name>A0ABD1P1Q1_9LAMI</name>
<gene>
    <name evidence="10" type="ORF">Adt_46234</name>
</gene>
<evidence type="ECO:0000256" key="4">
    <source>
        <dbReference type="ARBA" id="ARBA00022723"/>
    </source>
</evidence>
<feature type="domain" description="RING-type" evidence="9">
    <location>
        <begin position="174"/>
        <end position="214"/>
    </location>
</feature>
<reference evidence="11" key="1">
    <citation type="submission" date="2024-07" db="EMBL/GenBank/DDBJ databases">
        <title>Two chromosome-level genome assemblies of Korean endemic species Abeliophyllum distichum and Forsythia ovata (Oleaceae).</title>
        <authorList>
            <person name="Jang H."/>
        </authorList>
    </citation>
    <scope>NUCLEOTIDE SEQUENCE [LARGE SCALE GENOMIC DNA]</scope>
</reference>
<proteinExistence type="predicted"/>
<dbReference type="PANTHER" id="PTHR46463">
    <property type="entry name" value="ZINC FINGER, RING/FYVE/PHD-TYPE"/>
    <property type="match status" value="1"/>
</dbReference>
<dbReference type="EC" id="2.3.2.27" evidence="2"/>
<dbReference type="CDD" id="cd23116">
    <property type="entry name" value="RING-H2_AIRP1-like"/>
    <property type="match status" value="1"/>
</dbReference>
<keyword evidence="11" id="KW-1185">Reference proteome</keyword>
<dbReference type="EMBL" id="JBFOLK010000046">
    <property type="protein sequence ID" value="KAL2457798.1"/>
    <property type="molecule type" value="Genomic_DNA"/>
</dbReference>
<dbReference type="SUPFAM" id="SSF57850">
    <property type="entry name" value="RING/U-box"/>
    <property type="match status" value="1"/>
</dbReference>
<keyword evidence="5 8" id="KW-0863">Zinc-finger</keyword>
<sequence length="224" mass="24985">MSSICCCFHVPDEEDNAGSNTRNQDCSCPKCCIQNLMNKYRNLFTGGGSHAVALDNRQVAPSNSEAVLEISSDSSPSHDRALLNSGDSGYLRVQQDAVMRLEDKVITQSQVVPEPFRQSDVRGKLKLLQHKIDESYNETASTKYQLESSLKILSSRVESGIGYEFSSPDDEDVCPTCLEEYTPENPKIIAKCSHHYHLGCIYEWMERSVSCPVCGKIMLFDESV</sequence>
<comment type="catalytic activity">
    <reaction evidence="1">
        <text>S-ubiquitinyl-[E2 ubiquitin-conjugating enzyme]-L-cysteine + [acceptor protein]-L-lysine = [E2 ubiquitin-conjugating enzyme]-L-cysteine + N(6)-ubiquitinyl-[acceptor protein]-L-lysine.</text>
        <dbReference type="EC" id="2.3.2.27"/>
    </reaction>
</comment>
<organism evidence="10 11">
    <name type="scientific">Abeliophyllum distichum</name>
    <dbReference type="NCBI Taxonomy" id="126358"/>
    <lineage>
        <taxon>Eukaryota</taxon>
        <taxon>Viridiplantae</taxon>
        <taxon>Streptophyta</taxon>
        <taxon>Embryophyta</taxon>
        <taxon>Tracheophyta</taxon>
        <taxon>Spermatophyta</taxon>
        <taxon>Magnoliopsida</taxon>
        <taxon>eudicotyledons</taxon>
        <taxon>Gunneridae</taxon>
        <taxon>Pentapetalae</taxon>
        <taxon>asterids</taxon>
        <taxon>lamiids</taxon>
        <taxon>Lamiales</taxon>
        <taxon>Oleaceae</taxon>
        <taxon>Forsythieae</taxon>
        <taxon>Abeliophyllum</taxon>
    </lineage>
</organism>
<evidence type="ECO:0000256" key="3">
    <source>
        <dbReference type="ARBA" id="ARBA00022679"/>
    </source>
</evidence>
<comment type="caution">
    <text evidence="10">The sequence shown here is derived from an EMBL/GenBank/DDBJ whole genome shotgun (WGS) entry which is preliminary data.</text>
</comment>
<dbReference type="Proteomes" id="UP001604336">
    <property type="component" value="Unassembled WGS sequence"/>
</dbReference>
<evidence type="ECO:0000256" key="2">
    <source>
        <dbReference type="ARBA" id="ARBA00012483"/>
    </source>
</evidence>
<dbReference type="PROSITE" id="PS50089">
    <property type="entry name" value="ZF_RING_2"/>
    <property type="match status" value="1"/>
</dbReference>
<dbReference type="GO" id="GO:0008270">
    <property type="term" value="F:zinc ion binding"/>
    <property type="evidence" value="ECO:0007669"/>
    <property type="project" value="UniProtKB-KW"/>
</dbReference>
<evidence type="ECO:0000256" key="7">
    <source>
        <dbReference type="ARBA" id="ARBA00022833"/>
    </source>
</evidence>
<keyword evidence="7" id="KW-0862">Zinc</keyword>
<evidence type="ECO:0000313" key="10">
    <source>
        <dbReference type="EMBL" id="KAL2457798.1"/>
    </source>
</evidence>
<accession>A0ABD1P1Q1</accession>
<dbReference type="InterPro" id="IPR013083">
    <property type="entry name" value="Znf_RING/FYVE/PHD"/>
</dbReference>